<dbReference type="EMBL" id="CP073366">
    <property type="protein sequence ID" value="QUJ72203.1"/>
    <property type="molecule type" value="Genomic_DNA"/>
</dbReference>
<dbReference type="Proteomes" id="UP000682967">
    <property type="component" value="Chromosome"/>
</dbReference>
<gene>
    <name evidence="2" type="ORF">KDQ40_00170</name>
</gene>
<organism evidence="2 3">
    <name type="scientific">Haloarcula marismortui ATCC 33800</name>
    <dbReference type="NCBI Taxonomy" id="662476"/>
    <lineage>
        <taxon>Archaea</taxon>
        <taxon>Methanobacteriati</taxon>
        <taxon>Methanobacteriota</taxon>
        <taxon>Stenosarchaea group</taxon>
        <taxon>Halobacteria</taxon>
        <taxon>Halobacteriales</taxon>
        <taxon>Haloarculaceae</taxon>
        <taxon>Haloarcula</taxon>
    </lineage>
</organism>
<dbReference type="AlphaFoldDB" id="A0A8T8KL32"/>
<evidence type="ECO:0000256" key="1">
    <source>
        <dbReference type="SAM" id="MobiDB-lite"/>
    </source>
</evidence>
<dbReference type="GeneID" id="64821324"/>
<accession>A0A8T8KL32</accession>
<dbReference type="KEGG" id="hsin:KDQ40_00170"/>
<feature type="compositionally biased region" description="Polar residues" evidence="1">
    <location>
        <begin position="143"/>
        <end position="161"/>
    </location>
</feature>
<feature type="compositionally biased region" description="Low complexity" evidence="1">
    <location>
        <begin position="162"/>
        <end position="176"/>
    </location>
</feature>
<protein>
    <submittedName>
        <fullName evidence="2">Uncharacterized protein</fullName>
    </submittedName>
</protein>
<sequence>MSRRRRSGGRGSGPSSLSVALLLGMALLVVTAGTPTVAFTSATFDRGSAATVADDANGLLALDVAGSVSAGSSSRLITVTNQLDRPLDVTVVPESASVMLSNAQATLDPGESLTTSTTISCDSPPDSVSATVTAVAGSAFSGTATRSTTVDTGDCSSDNSPFSAVSASASTGSFSGPSGGSTGSVRFNIENTGATARTITAFELVEAGNATVLSFGGPKPVNLNRGKDEVYIDATGGATSSEGAAEDARRGTTFAVGSGISHSLDQSVTVEAGESAGVFLYQFTENGAPYTFQSGDGVTLALTLQDGTQVTVTVTV</sequence>
<name>A0A8T8KL32_9EURY</name>
<feature type="region of interest" description="Disordered" evidence="1">
    <location>
        <begin position="143"/>
        <end position="181"/>
    </location>
</feature>
<evidence type="ECO:0000313" key="2">
    <source>
        <dbReference type="EMBL" id="QUJ72203.1"/>
    </source>
</evidence>
<dbReference type="RefSeq" id="WP_152418947.1">
    <property type="nucleotide sequence ID" value="NZ_AOLR01000006.1"/>
</dbReference>
<evidence type="ECO:0000313" key="3">
    <source>
        <dbReference type="Proteomes" id="UP000682967"/>
    </source>
</evidence>
<reference evidence="2" key="1">
    <citation type="submission" date="2021-04" db="EMBL/GenBank/DDBJ databases">
        <title>Complete Genome sequence and Methylome Analysis of the Haloarchaeon Haloarcula sinaiiensis.</title>
        <authorList>
            <person name="Fomenkov A."/>
            <person name="DasSarma P."/>
            <person name="DasSarma S."/>
            <person name="Roberts R.J."/>
        </authorList>
    </citation>
    <scope>NUCLEOTIDE SEQUENCE</scope>
    <source>
        <strain evidence="2">ATCC 33800</strain>
    </source>
</reference>
<proteinExistence type="predicted"/>